<feature type="compositionally biased region" description="Gly residues" evidence="1">
    <location>
        <begin position="49"/>
        <end position="64"/>
    </location>
</feature>
<feature type="compositionally biased region" description="Basic and acidic residues" evidence="1">
    <location>
        <begin position="31"/>
        <end position="40"/>
    </location>
</feature>
<dbReference type="EMBL" id="CM026425">
    <property type="protein sequence ID" value="KAG0577907.1"/>
    <property type="molecule type" value="Genomic_DNA"/>
</dbReference>
<feature type="region of interest" description="Disordered" evidence="1">
    <location>
        <begin position="1"/>
        <end position="67"/>
    </location>
</feature>
<proteinExistence type="predicted"/>
<evidence type="ECO:0000256" key="1">
    <source>
        <dbReference type="SAM" id="MobiDB-lite"/>
    </source>
</evidence>
<name>A0A8T0I4C3_CERPU</name>
<evidence type="ECO:0000313" key="3">
    <source>
        <dbReference type="Proteomes" id="UP000822688"/>
    </source>
</evidence>
<protein>
    <submittedName>
        <fullName evidence="2">Uncharacterized protein</fullName>
    </submittedName>
</protein>
<accession>A0A8T0I4C3</accession>
<dbReference type="Proteomes" id="UP000822688">
    <property type="component" value="Chromosome 5"/>
</dbReference>
<reference evidence="2" key="1">
    <citation type="submission" date="2020-06" db="EMBL/GenBank/DDBJ databases">
        <title>WGS assembly of Ceratodon purpureus strain R40.</title>
        <authorList>
            <person name="Carey S.B."/>
            <person name="Jenkins J."/>
            <person name="Shu S."/>
            <person name="Lovell J.T."/>
            <person name="Sreedasyam A."/>
            <person name="Maumus F."/>
            <person name="Tiley G.P."/>
            <person name="Fernandez-Pozo N."/>
            <person name="Barry K."/>
            <person name="Chen C."/>
            <person name="Wang M."/>
            <person name="Lipzen A."/>
            <person name="Daum C."/>
            <person name="Saski C.A."/>
            <person name="Payton A.C."/>
            <person name="Mcbreen J.C."/>
            <person name="Conrad R.E."/>
            <person name="Kollar L.M."/>
            <person name="Olsson S."/>
            <person name="Huttunen S."/>
            <person name="Landis J.B."/>
            <person name="Wickett N.J."/>
            <person name="Johnson M.G."/>
            <person name="Rensing S.A."/>
            <person name="Grimwood J."/>
            <person name="Schmutz J."/>
            <person name="Mcdaniel S.F."/>
        </authorList>
    </citation>
    <scope>NUCLEOTIDE SEQUENCE</scope>
    <source>
        <strain evidence="2">R40</strain>
    </source>
</reference>
<gene>
    <name evidence="2" type="ORF">KC19_5G190900</name>
</gene>
<organism evidence="2 3">
    <name type="scientific">Ceratodon purpureus</name>
    <name type="common">Fire moss</name>
    <name type="synonym">Dicranum purpureum</name>
    <dbReference type="NCBI Taxonomy" id="3225"/>
    <lineage>
        <taxon>Eukaryota</taxon>
        <taxon>Viridiplantae</taxon>
        <taxon>Streptophyta</taxon>
        <taxon>Embryophyta</taxon>
        <taxon>Bryophyta</taxon>
        <taxon>Bryophytina</taxon>
        <taxon>Bryopsida</taxon>
        <taxon>Dicranidae</taxon>
        <taxon>Pseudoditrichales</taxon>
        <taxon>Ditrichaceae</taxon>
        <taxon>Ceratodon</taxon>
    </lineage>
</organism>
<dbReference type="AlphaFoldDB" id="A0A8T0I4C3"/>
<evidence type="ECO:0000313" key="2">
    <source>
        <dbReference type="EMBL" id="KAG0577907.1"/>
    </source>
</evidence>
<sequence length="126" mass="13870">MTRKHDSARTTGADPKPDQNPNCQLWSMLPDLHHELDSRSRRAPRALGRRGGGSERGVGRGGASGELWRWRRNLGLPTYWLLDNRASGSASGRPRPGDSPGEGPLPRVPPAPRDPPGRRLARESRL</sequence>
<feature type="region of interest" description="Disordered" evidence="1">
    <location>
        <begin position="84"/>
        <end position="126"/>
    </location>
</feature>
<feature type="compositionally biased region" description="Basic and acidic residues" evidence="1">
    <location>
        <begin position="115"/>
        <end position="126"/>
    </location>
</feature>
<comment type="caution">
    <text evidence="2">The sequence shown here is derived from an EMBL/GenBank/DDBJ whole genome shotgun (WGS) entry which is preliminary data.</text>
</comment>
<keyword evidence="3" id="KW-1185">Reference proteome</keyword>